<accession>A0A239AJ44</accession>
<evidence type="ECO:0000313" key="3">
    <source>
        <dbReference type="Proteomes" id="UP000198304"/>
    </source>
</evidence>
<feature type="region of interest" description="Disordered" evidence="1">
    <location>
        <begin position="431"/>
        <end position="454"/>
    </location>
</feature>
<feature type="compositionally biased region" description="Acidic residues" evidence="1">
    <location>
        <begin position="439"/>
        <end position="454"/>
    </location>
</feature>
<name>A0A239AJ44_9FIRM</name>
<keyword evidence="3" id="KW-1185">Reference proteome</keyword>
<proteinExistence type="predicted"/>
<evidence type="ECO:0000256" key="1">
    <source>
        <dbReference type="SAM" id="MobiDB-lite"/>
    </source>
</evidence>
<dbReference type="RefSeq" id="WP_089281282.1">
    <property type="nucleotide sequence ID" value="NZ_FZOJ01000002.1"/>
</dbReference>
<organism evidence="2 3">
    <name type="scientific">Anaerovirgula multivorans</name>
    <dbReference type="NCBI Taxonomy" id="312168"/>
    <lineage>
        <taxon>Bacteria</taxon>
        <taxon>Bacillati</taxon>
        <taxon>Bacillota</taxon>
        <taxon>Clostridia</taxon>
        <taxon>Peptostreptococcales</taxon>
        <taxon>Natronincolaceae</taxon>
        <taxon>Anaerovirgula</taxon>
    </lineage>
</organism>
<dbReference type="Pfam" id="PF05133">
    <property type="entry name" value="SPP1_portal"/>
    <property type="match status" value="1"/>
</dbReference>
<dbReference type="EMBL" id="FZOJ01000002">
    <property type="protein sequence ID" value="SNR95665.1"/>
    <property type="molecule type" value="Genomic_DNA"/>
</dbReference>
<protein>
    <submittedName>
        <fullName evidence="2">Phage portal protein, SPP1 family</fullName>
    </submittedName>
</protein>
<gene>
    <name evidence="2" type="ORF">SAMN05446037_100278</name>
</gene>
<evidence type="ECO:0000313" key="2">
    <source>
        <dbReference type="EMBL" id="SNR95665.1"/>
    </source>
</evidence>
<dbReference type="NCBIfam" id="TIGR01538">
    <property type="entry name" value="portal_SPP1"/>
    <property type="match status" value="1"/>
</dbReference>
<dbReference type="OrthoDB" id="1697867at2"/>
<dbReference type="Proteomes" id="UP000198304">
    <property type="component" value="Unassembled WGS sequence"/>
</dbReference>
<dbReference type="InterPro" id="IPR021145">
    <property type="entry name" value="Portal_protein_SPP1_Gp6-like"/>
</dbReference>
<sequence length="454" mass="51359">MQEIINKLNAEAGMITSEIIKDIIEDHAAEATRTKKLYERYKASKTGVPIFSREFDSNQAANKINNKINNDFFSEIVDTKTGYMLGNPISYQLDKADKKAKTEITDFNLRNNIDDLDSETGKLATICGKAYRLLYIDSEGKERAMLLPPWETVLIYDRSINEPQFGMRYYTISDNSTDRTRVEWYNKTNVTYYIEVDGVFVLDTTESVNPQPHMFEDIPIIAFLNNEEEQGDCDKVLALIDAYDRALSDVNSEIEAFRLAYMAFYGVEPTLETIEIARQTGAFGFPEGTDGKFLTKDLNDLPVENHLNRLEQNILRFAKSVNFGDKEFAGNSSGVALGYKLMSLDNKVSTATRKFSTGLRQQFKVLATAWATKGIQLNYLDVFFGFTPNLPTDYAAEADTTGKLKGLVSEKTRIGLLSFVDDVGFEQEEMARESQSMVDLDDFEDDEDDEGDED</sequence>
<dbReference type="InterPro" id="IPR006428">
    <property type="entry name" value="Portal_SPP1-type"/>
</dbReference>
<reference evidence="2 3" key="1">
    <citation type="submission" date="2017-06" db="EMBL/GenBank/DDBJ databases">
        <authorList>
            <person name="Kim H.J."/>
            <person name="Triplett B.A."/>
        </authorList>
    </citation>
    <scope>NUCLEOTIDE SEQUENCE [LARGE SCALE GENOMIC DNA]</scope>
    <source>
        <strain evidence="2 3">SCA</strain>
    </source>
</reference>
<dbReference type="AlphaFoldDB" id="A0A239AJ44"/>